<dbReference type="GO" id="GO:0042840">
    <property type="term" value="P:D-glucuronate catabolic process"/>
    <property type="evidence" value="ECO:0007669"/>
    <property type="project" value="TreeGrafter"/>
</dbReference>
<dbReference type="HAMAP" id="MF_00675">
    <property type="entry name" value="UxaC"/>
    <property type="match status" value="1"/>
</dbReference>
<sequence>MNKSYIHDDFLLTNPLAEKLYHHVAKSIPIVDFHNHLDAQLLYEDCKVNNLYECWLKHDHYYWRAMRSNGIEESFITGSASDYEKFIKWCETMPYLVGNPLHHWSHLELSRFFNIDEIVSEKTAQDIWFKSIQYIQENDLSYRKIIEQLDVKVLCTTNSPFEDLKYHALLATEYDSEKINAKVLPTFRADELFDFNDIQSFCLMLLNLSKLQNNLITTLTEYIALVKERMVYFDSHGCRLADLGLTEVDFELPSKHEAENIFLQVLTGHELNSQQIRKFKCYFFVEFGKLCHQLGWTLQLHIGVAPNINARRKMEVGAGTGFSAMSDLPKIKNLGLLLSELDVSHQLPKIVLFNLNPSENSALIALCGAFQDSDSAGGKVQFGPAWWFNDHKQGIEQQLTTLKNLGLLGRFIGMTTDSRNILSLSRHEYFRRIFCNQLSTWVLQGDIPDDWELLKFTVQNVCYRNAQQFFEF</sequence>
<comment type="similarity">
    <text evidence="3 7">Belongs to the metallo-dependent hydrolases superfamily. Uronate isomerase family.</text>
</comment>
<evidence type="ECO:0000256" key="1">
    <source>
        <dbReference type="ARBA" id="ARBA00001165"/>
    </source>
</evidence>
<dbReference type="OrthoDB" id="9766564at2"/>
<evidence type="ECO:0000256" key="2">
    <source>
        <dbReference type="ARBA" id="ARBA00004892"/>
    </source>
</evidence>
<evidence type="ECO:0000256" key="6">
    <source>
        <dbReference type="ARBA" id="ARBA00023235"/>
    </source>
</evidence>
<comment type="catalytic activity">
    <reaction evidence="1 7">
        <text>D-glucuronate = D-fructuronate</text>
        <dbReference type="Rhea" id="RHEA:13049"/>
        <dbReference type="ChEBI" id="CHEBI:58720"/>
        <dbReference type="ChEBI" id="CHEBI:59863"/>
        <dbReference type="EC" id="5.3.1.12"/>
    </reaction>
</comment>
<comment type="catalytic activity">
    <reaction evidence="7">
        <text>aldehydo-D-galacturonate = keto-D-tagaturonate</text>
        <dbReference type="Rhea" id="RHEA:27702"/>
        <dbReference type="ChEBI" id="CHEBI:12952"/>
        <dbReference type="ChEBI" id="CHEBI:17886"/>
    </reaction>
</comment>
<dbReference type="GO" id="GO:0019698">
    <property type="term" value="P:D-galacturonate catabolic process"/>
    <property type="evidence" value="ECO:0007669"/>
    <property type="project" value="TreeGrafter"/>
</dbReference>
<keyword evidence="6 7" id="KW-0413">Isomerase</keyword>
<dbReference type="EC" id="5.3.1.12" evidence="4 7"/>
<dbReference type="PANTHER" id="PTHR30068">
    <property type="entry name" value="URONATE ISOMERASE"/>
    <property type="match status" value="1"/>
</dbReference>
<dbReference type="NCBIfam" id="NF002794">
    <property type="entry name" value="PRK02925.1"/>
    <property type="match status" value="1"/>
</dbReference>
<dbReference type="AlphaFoldDB" id="A0A2J8GQY3"/>
<dbReference type="EMBL" id="POSK01000020">
    <property type="protein sequence ID" value="PNI01566.1"/>
    <property type="molecule type" value="Genomic_DNA"/>
</dbReference>
<accession>A0A2J8GQY3</accession>
<dbReference type="Gene3D" id="3.20.20.140">
    <property type="entry name" value="Metal-dependent hydrolases"/>
    <property type="match status" value="1"/>
</dbReference>
<dbReference type="InterPro" id="IPR003766">
    <property type="entry name" value="Uronate_isomerase"/>
</dbReference>
<organism evidence="8 9">
    <name type="scientific">Vibrio diazotrophicus</name>
    <dbReference type="NCBI Taxonomy" id="685"/>
    <lineage>
        <taxon>Bacteria</taxon>
        <taxon>Pseudomonadati</taxon>
        <taxon>Pseudomonadota</taxon>
        <taxon>Gammaproteobacteria</taxon>
        <taxon>Vibrionales</taxon>
        <taxon>Vibrionaceae</taxon>
        <taxon>Vibrio</taxon>
    </lineage>
</organism>
<evidence type="ECO:0000313" key="9">
    <source>
        <dbReference type="Proteomes" id="UP000236449"/>
    </source>
</evidence>
<dbReference type="InterPro" id="IPR032466">
    <property type="entry name" value="Metal_Hydrolase"/>
</dbReference>
<dbReference type="Pfam" id="PF02614">
    <property type="entry name" value="UxaC"/>
    <property type="match status" value="1"/>
</dbReference>
<comment type="caution">
    <text evidence="8">The sequence shown here is derived from an EMBL/GenBank/DDBJ whole genome shotgun (WGS) entry which is preliminary data.</text>
</comment>
<protein>
    <recommendedName>
        <fullName evidence="5 7">Uronate isomerase</fullName>
        <ecNumber evidence="4 7">5.3.1.12</ecNumber>
    </recommendedName>
    <alternativeName>
        <fullName evidence="7">Glucuronate isomerase</fullName>
    </alternativeName>
    <alternativeName>
        <fullName evidence="7">Uronic isomerase</fullName>
    </alternativeName>
</protein>
<evidence type="ECO:0000256" key="4">
    <source>
        <dbReference type="ARBA" id="ARBA00012546"/>
    </source>
</evidence>
<evidence type="ECO:0000256" key="3">
    <source>
        <dbReference type="ARBA" id="ARBA00008397"/>
    </source>
</evidence>
<dbReference type="UniPathway" id="UPA00246"/>
<comment type="pathway">
    <text evidence="2 7">Carbohydrate metabolism; pentose and glucuronate interconversion.</text>
</comment>
<evidence type="ECO:0000256" key="5">
    <source>
        <dbReference type="ARBA" id="ARBA00020555"/>
    </source>
</evidence>
<evidence type="ECO:0000256" key="7">
    <source>
        <dbReference type="HAMAP-Rule" id="MF_00675"/>
    </source>
</evidence>
<reference evidence="8 9" key="1">
    <citation type="submission" date="2018-01" db="EMBL/GenBank/DDBJ databases">
        <title>Draft genome sequences of six Vibrio diazotrophicus strains isolated from deep-sea sediments of the Baltic Sea.</title>
        <authorList>
            <person name="Castillo D."/>
            <person name="Vandieken V."/>
            <person name="Chiang O."/>
            <person name="Middelboe M."/>
        </authorList>
    </citation>
    <scope>NUCLEOTIDE SEQUENCE [LARGE SCALE GENOMIC DNA]</scope>
    <source>
        <strain evidence="8 9">60.27F</strain>
    </source>
</reference>
<gene>
    <name evidence="7" type="primary">uxaC</name>
    <name evidence="8" type="ORF">C1N32_20025</name>
</gene>
<dbReference type="GO" id="GO:0008880">
    <property type="term" value="F:glucuronate isomerase activity"/>
    <property type="evidence" value="ECO:0007669"/>
    <property type="project" value="UniProtKB-UniRule"/>
</dbReference>
<proteinExistence type="inferred from homology"/>
<dbReference type="Proteomes" id="UP000236449">
    <property type="component" value="Unassembled WGS sequence"/>
</dbReference>
<dbReference type="Gene3D" id="1.10.2020.10">
    <property type="entry name" value="uronate isomerase, domain 2, chain A"/>
    <property type="match status" value="1"/>
</dbReference>
<dbReference type="PANTHER" id="PTHR30068:SF4">
    <property type="entry name" value="URONATE ISOMERASE"/>
    <property type="match status" value="1"/>
</dbReference>
<dbReference type="SUPFAM" id="SSF51556">
    <property type="entry name" value="Metallo-dependent hydrolases"/>
    <property type="match status" value="1"/>
</dbReference>
<evidence type="ECO:0000313" key="8">
    <source>
        <dbReference type="EMBL" id="PNI01566.1"/>
    </source>
</evidence>
<name>A0A2J8GQY3_VIBDI</name>
<dbReference type="RefSeq" id="WP_102955491.1">
    <property type="nucleotide sequence ID" value="NZ_POSI01000027.1"/>
</dbReference>